<dbReference type="EMBL" id="AMGY01000009">
    <property type="protein sequence ID" value="EXJ78292.1"/>
    <property type="molecule type" value="Genomic_DNA"/>
</dbReference>
<name>W9XCS4_9EURO</name>
<evidence type="ECO:0000313" key="3">
    <source>
        <dbReference type="Proteomes" id="UP000019478"/>
    </source>
</evidence>
<keyword evidence="3" id="KW-1185">Reference proteome</keyword>
<reference evidence="2 3" key="1">
    <citation type="submission" date="2013-03" db="EMBL/GenBank/DDBJ databases">
        <title>The Genome Sequence of Capronia epimyces CBS 606.96.</title>
        <authorList>
            <consortium name="The Broad Institute Genomics Platform"/>
            <person name="Cuomo C."/>
            <person name="de Hoog S."/>
            <person name="Gorbushina A."/>
            <person name="Walker B."/>
            <person name="Young S.K."/>
            <person name="Zeng Q."/>
            <person name="Gargeya S."/>
            <person name="Fitzgerald M."/>
            <person name="Haas B."/>
            <person name="Abouelleil A."/>
            <person name="Allen A.W."/>
            <person name="Alvarado L."/>
            <person name="Arachchi H.M."/>
            <person name="Berlin A.M."/>
            <person name="Chapman S.B."/>
            <person name="Gainer-Dewar J."/>
            <person name="Goldberg J."/>
            <person name="Griggs A."/>
            <person name="Gujja S."/>
            <person name="Hansen M."/>
            <person name="Howarth C."/>
            <person name="Imamovic A."/>
            <person name="Ireland A."/>
            <person name="Larimer J."/>
            <person name="McCowan C."/>
            <person name="Murphy C."/>
            <person name="Pearson M."/>
            <person name="Poon T.W."/>
            <person name="Priest M."/>
            <person name="Roberts A."/>
            <person name="Saif S."/>
            <person name="Shea T."/>
            <person name="Sisk P."/>
            <person name="Sykes S."/>
            <person name="Wortman J."/>
            <person name="Nusbaum C."/>
            <person name="Birren B."/>
        </authorList>
    </citation>
    <scope>NUCLEOTIDE SEQUENCE [LARGE SCALE GENOMIC DNA]</scope>
    <source>
        <strain evidence="2 3">CBS 606.96</strain>
    </source>
</reference>
<feature type="region of interest" description="Disordered" evidence="1">
    <location>
        <begin position="39"/>
        <end position="59"/>
    </location>
</feature>
<dbReference type="HOGENOM" id="CLU_2960550_0_0_1"/>
<dbReference type="Proteomes" id="UP000019478">
    <property type="component" value="Unassembled WGS sequence"/>
</dbReference>
<evidence type="ECO:0000313" key="2">
    <source>
        <dbReference type="EMBL" id="EXJ78292.1"/>
    </source>
</evidence>
<organism evidence="2 3">
    <name type="scientific">Capronia epimyces CBS 606.96</name>
    <dbReference type="NCBI Taxonomy" id="1182542"/>
    <lineage>
        <taxon>Eukaryota</taxon>
        <taxon>Fungi</taxon>
        <taxon>Dikarya</taxon>
        <taxon>Ascomycota</taxon>
        <taxon>Pezizomycotina</taxon>
        <taxon>Eurotiomycetes</taxon>
        <taxon>Chaetothyriomycetidae</taxon>
        <taxon>Chaetothyriales</taxon>
        <taxon>Herpotrichiellaceae</taxon>
        <taxon>Capronia</taxon>
    </lineage>
</organism>
<accession>W9XCS4</accession>
<dbReference type="AlphaFoldDB" id="W9XCS4"/>
<evidence type="ECO:0000256" key="1">
    <source>
        <dbReference type="SAM" id="MobiDB-lite"/>
    </source>
</evidence>
<protein>
    <submittedName>
        <fullName evidence="2">Uncharacterized protein</fullName>
    </submittedName>
</protein>
<sequence>MISSSGPCPSLSLLLRIMPSKSLRARTISTTAVYSQSLEEVAHQASHQASHPPARPRVR</sequence>
<gene>
    <name evidence="2" type="ORF">A1O3_09453</name>
</gene>
<dbReference type="GeneID" id="19173537"/>
<proteinExistence type="predicted"/>
<comment type="caution">
    <text evidence="2">The sequence shown here is derived from an EMBL/GenBank/DDBJ whole genome shotgun (WGS) entry which is preliminary data.</text>
</comment>
<dbReference type="RefSeq" id="XP_007737737.1">
    <property type="nucleotide sequence ID" value="XM_007739547.1"/>
</dbReference>